<keyword evidence="2" id="KW-1185">Reference proteome</keyword>
<evidence type="ECO:0000313" key="1">
    <source>
        <dbReference type="EMBL" id="MBI0314733.1"/>
    </source>
</evidence>
<protein>
    <submittedName>
        <fullName evidence="1">Uncharacterized protein</fullName>
    </submittedName>
</protein>
<comment type="caution">
    <text evidence="1">The sequence shown here is derived from an EMBL/GenBank/DDBJ whole genome shotgun (WGS) entry which is preliminary data.</text>
</comment>
<organism evidence="1 2">
    <name type="scientific">Streptomyces javensis</name>
    <dbReference type="NCBI Taxonomy" id="114698"/>
    <lineage>
        <taxon>Bacteria</taxon>
        <taxon>Bacillati</taxon>
        <taxon>Actinomycetota</taxon>
        <taxon>Actinomycetes</taxon>
        <taxon>Kitasatosporales</taxon>
        <taxon>Streptomycetaceae</taxon>
        <taxon>Streptomyces</taxon>
        <taxon>Streptomyces violaceusniger group</taxon>
    </lineage>
</organism>
<sequence length="114" mass="12393">GPPHPDNAVTLDPAEQSPAQAAAYEGWTNTALVWGSAGDDMLPVEPDDWTGHDDGTAIALVDDFSDLYFGDGRLHARSRCRHHHVHTKPLKHPDDLAAVRREAEACQGDEDSTE</sequence>
<evidence type="ECO:0000313" key="2">
    <source>
        <dbReference type="Proteomes" id="UP000638849"/>
    </source>
</evidence>
<name>A0ABS0RBI1_9ACTN</name>
<feature type="non-terminal residue" evidence="1">
    <location>
        <position position="1"/>
    </location>
</feature>
<dbReference type="Proteomes" id="UP000638849">
    <property type="component" value="Unassembled WGS sequence"/>
</dbReference>
<accession>A0ABS0RBI1</accession>
<dbReference type="EMBL" id="JAEEAQ010000146">
    <property type="protein sequence ID" value="MBI0314733.1"/>
    <property type="molecule type" value="Genomic_DNA"/>
</dbReference>
<gene>
    <name evidence="1" type="ORF">JBF12_17395</name>
</gene>
<proteinExistence type="predicted"/>
<reference evidence="1 2" key="1">
    <citation type="submission" date="2020-12" db="EMBL/GenBank/DDBJ databases">
        <authorList>
            <person name="Kusuma A.B."/>
            <person name="Nouioui I."/>
            <person name="Goodfellow M."/>
        </authorList>
    </citation>
    <scope>NUCLEOTIDE SEQUENCE [LARGE SCALE GENOMIC DNA]</scope>
    <source>
        <strain evidence="1 2">DSM 41764</strain>
    </source>
</reference>